<dbReference type="Proteomes" id="UP001234178">
    <property type="component" value="Unassembled WGS sequence"/>
</dbReference>
<comment type="caution">
    <text evidence="2">The sequence shown here is derived from an EMBL/GenBank/DDBJ whole genome shotgun (WGS) entry which is preliminary data.</text>
</comment>
<evidence type="ECO:0000313" key="3">
    <source>
        <dbReference type="Proteomes" id="UP001234178"/>
    </source>
</evidence>
<accession>A0ABR0B846</accession>
<evidence type="ECO:0000313" key="2">
    <source>
        <dbReference type="EMBL" id="KAK4037883.1"/>
    </source>
</evidence>
<keyword evidence="3" id="KW-1185">Reference proteome</keyword>
<organism evidence="2 3">
    <name type="scientific">Daphnia magna</name>
    <dbReference type="NCBI Taxonomy" id="35525"/>
    <lineage>
        <taxon>Eukaryota</taxon>
        <taxon>Metazoa</taxon>
        <taxon>Ecdysozoa</taxon>
        <taxon>Arthropoda</taxon>
        <taxon>Crustacea</taxon>
        <taxon>Branchiopoda</taxon>
        <taxon>Diplostraca</taxon>
        <taxon>Cladocera</taxon>
        <taxon>Anomopoda</taxon>
        <taxon>Daphniidae</taxon>
        <taxon>Daphnia</taxon>
    </lineage>
</organism>
<gene>
    <name evidence="2" type="ORF">OUZ56_029909</name>
</gene>
<dbReference type="EMBL" id="JAOYFB010000040">
    <property type="protein sequence ID" value="KAK4037883.1"/>
    <property type="molecule type" value="Genomic_DNA"/>
</dbReference>
<feature type="region of interest" description="Disordered" evidence="1">
    <location>
        <begin position="337"/>
        <end position="356"/>
    </location>
</feature>
<evidence type="ECO:0000256" key="1">
    <source>
        <dbReference type="SAM" id="MobiDB-lite"/>
    </source>
</evidence>
<reference evidence="2 3" key="1">
    <citation type="journal article" date="2023" name="Nucleic Acids Res.">
        <title>The hologenome of Daphnia magna reveals possible DNA methylation and microbiome-mediated evolution of the host genome.</title>
        <authorList>
            <person name="Chaturvedi A."/>
            <person name="Li X."/>
            <person name="Dhandapani V."/>
            <person name="Marshall H."/>
            <person name="Kissane S."/>
            <person name="Cuenca-Cambronero M."/>
            <person name="Asole G."/>
            <person name="Calvet F."/>
            <person name="Ruiz-Romero M."/>
            <person name="Marangio P."/>
            <person name="Guigo R."/>
            <person name="Rago D."/>
            <person name="Mirbahai L."/>
            <person name="Eastwood N."/>
            <person name="Colbourne J.K."/>
            <person name="Zhou J."/>
            <person name="Mallon E."/>
            <person name="Orsini L."/>
        </authorList>
    </citation>
    <scope>NUCLEOTIDE SEQUENCE [LARGE SCALE GENOMIC DNA]</scope>
    <source>
        <strain evidence="2">LRV0_1</strain>
    </source>
</reference>
<protein>
    <submittedName>
        <fullName evidence="2">Uncharacterized protein</fullName>
    </submittedName>
</protein>
<sequence length="396" mass="44916">MQWNQVSHSHKPIEVYEAMCHRIRDSRQCRGKAMDIIGSNTFALEGYPFFETTWLQTTTEKMTNCRLEEVTLQTECPNCTISSPVGDIPGAPSGSFKHNLFTLVWEDTWKESKPCELRIIEKGFSVKYSTVNKTIFRIRDPAKQLTFIFLMENSSVCGNISQAAFHPVLGMDKVVIAVRETTKEVDRPDGKSNQTDATVGLALSMLTRSEIEYASHIQYIRDFAMKISNHLAREIRNLQCECHRAAYHAATTTAKSEGLANFKYEFGERPHPLQPTPSRPYQPLPAGVTIDEKLAFYETGFYGVAIRYLPRPDAVAVTDLQVNADYARYLESLRPNLQKQPKSLHPARYSESPPQQVCPKNKVKVAIEDHATGQMVTAKKEEEEGEFVLQVLETRF</sequence>
<proteinExistence type="predicted"/>
<name>A0ABR0B846_9CRUS</name>